<dbReference type="Pfam" id="PF10675">
    <property type="entry name" value="DUF2489"/>
    <property type="match status" value="1"/>
</dbReference>
<dbReference type="EMBL" id="SMRS01000005">
    <property type="protein sequence ID" value="KAA0874598.1"/>
    <property type="molecule type" value="Genomic_DNA"/>
</dbReference>
<dbReference type="InterPro" id="IPR019617">
    <property type="entry name" value="DUF2489"/>
</dbReference>
<gene>
    <name evidence="3" type="ORF">E1H14_07150</name>
</gene>
<dbReference type="AlphaFoldDB" id="A0A5A9W3A1"/>
<sequence>MSSFELPELWIYVLIFLVTAIVLWLIKIIYGQWKSLKRLKRNQAEQLQLAERTKKEKERYIIDSITLIAQGVEDNQLGKIEAAIRLKVLVDNLQPDFSLCQELKILTFIYDSTLHIPRLQAWRALAEEDKSRFAEFMQGLEVKHASEIQASVQYLLSHPLIKNR</sequence>
<name>A0A5A9W3A1_9GAMM</name>
<organism evidence="3 4">
    <name type="scientific">Nitrincola tapanii</name>
    <dbReference type="NCBI Taxonomy" id="1708751"/>
    <lineage>
        <taxon>Bacteria</taxon>
        <taxon>Pseudomonadati</taxon>
        <taxon>Pseudomonadota</taxon>
        <taxon>Gammaproteobacteria</taxon>
        <taxon>Oceanospirillales</taxon>
        <taxon>Oceanospirillaceae</taxon>
        <taxon>Nitrincola</taxon>
    </lineage>
</organism>
<keyword evidence="1" id="KW-0472">Membrane</keyword>
<keyword evidence="4" id="KW-1185">Reference proteome</keyword>
<keyword evidence="1" id="KW-0812">Transmembrane</keyword>
<dbReference type="Proteomes" id="UP000325302">
    <property type="component" value="Unassembled WGS sequence"/>
</dbReference>
<dbReference type="RefSeq" id="WP_149390779.1">
    <property type="nucleotide sequence ID" value="NZ_SMRS01000005.1"/>
</dbReference>
<protein>
    <submittedName>
        <fullName evidence="3">DUF2489 domain-containing protein</fullName>
    </submittedName>
</protein>
<reference evidence="3 4" key="1">
    <citation type="submission" date="2019-03" db="EMBL/GenBank/DDBJ databases">
        <title>Nitrincola sp. nov. isolated from an Indian soda lake.</title>
        <authorList>
            <person name="Joshi A."/>
            <person name="Thite S.V."/>
            <person name="Joseph N."/>
            <person name="Dhotre D."/>
            <person name="Moorthy M."/>
            <person name="Shouche Y.S."/>
        </authorList>
    </citation>
    <scope>NUCLEOTIDE SEQUENCE [LARGE SCALE GENOMIC DNA]</scope>
    <source>
        <strain evidence="3 4">MEB193</strain>
    </source>
</reference>
<comment type="caution">
    <text evidence="3">The sequence shown here is derived from an EMBL/GenBank/DDBJ whole genome shotgun (WGS) entry which is preliminary data.</text>
</comment>
<proteinExistence type="predicted"/>
<evidence type="ECO:0000256" key="1">
    <source>
        <dbReference type="SAM" id="Phobius"/>
    </source>
</evidence>
<accession>A0A5A9W3A1</accession>
<dbReference type="OrthoDB" id="5740155at2"/>
<feature type="domain" description="DUF2489" evidence="2">
    <location>
        <begin position="35"/>
        <end position="154"/>
    </location>
</feature>
<keyword evidence="1" id="KW-1133">Transmembrane helix</keyword>
<evidence type="ECO:0000259" key="2">
    <source>
        <dbReference type="Pfam" id="PF10675"/>
    </source>
</evidence>
<feature type="transmembrane region" description="Helical" evidence="1">
    <location>
        <begin position="12"/>
        <end position="30"/>
    </location>
</feature>
<evidence type="ECO:0000313" key="4">
    <source>
        <dbReference type="Proteomes" id="UP000325302"/>
    </source>
</evidence>
<evidence type="ECO:0000313" key="3">
    <source>
        <dbReference type="EMBL" id="KAA0874598.1"/>
    </source>
</evidence>